<organism evidence="2 3">
    <name type="scientific">Ostreobium quekettii</name>
    <dbReference type="NCBI Taxonomy" id="121088"/>
    <lineage>
        <taxon>Eukaryota</taxon>
        <taxon>Viridiplantae</taxon>
        <taxon>Chlorophyta</taxon>
        <taxon>core chlorophytes</taxon>
        <taxon>Ulvophyceae</taxon>
        <taxon>TCBD clade</taxon>
        <taxon>Bryopsidales</taxon>
        <taxon>Ostreobineae</taxon>
        <taxon>Ostreobiaceae</taxon>
        <taxon>Ostreobium</taxon>
    </lineage>
</organism>
<dbReference type="OrthoDB" id="10061449at2759"/>
<gene>
    <name evidence="2" type="ORF">OSTQU699_LOCUS6719</name>
</gene>
<comment type="caution">
    <text evidence="2">The sequence shown here is derived from an EMBL/GenBank/DDBJ whole genome shotgun (WGS) entry which is preliminary data.</text>
</comment>
<dbReference type="InterPro" id="IPR009003">
    <property type="entry name" value="Peptidase_S1_PA"/>
</dbReference>
<evidence type="ECO:0000259" key="1">
    <source>
        <dbReference type="PROSITE" id="PS50240"/>
    </source>
</evidence>
<dbReference type="Gene3D" id="2.40.10.10">
    <property type="entry name" value="Trypsin-like serine proteases"/>
    <property type="match status" value="1"/>
</dbReference>
<dbReference type="SUPFAM" id="SSF48403">
    <property type="entry name" value="Ankyrin repeat"/>
    <property type="match status" value="1"/>
</dbReference>
<accession>A0A8S1J571</accession>
<sequence length="467" mass="50407">MWTGLTRWGLIRWGLSAFAVWLLCRVVCHSGWIEASLEGQVDPWECGEFPYVVSVLRQRPQFRHGCDAVVVNKRWVITSAHCLEDLRDSGDSDANPIILFGACYGRPAEVMRTDYTAVHPDYTGRYTQSNDIALMRLEKDAPDMPGVLPSRDFTTDVSSHKWPTLELTWQGFIDSMYYTTISASQSRLYNASGDGKLARLGSAVAIVDSSDCHSVSGEICVKINKTCVGNGGGVLVLRANSIGRHNDLVVGLAAFPNDAEGCVNASQPRAFTKLWEQLDWMRDTTQGLLEPDKKEMAAKLDTAVYAGDSEGVRAALSAGADIVARPFGSVFNGAVAGGNLDICGLLLDAGADPSESFFFIQNPDRDWPLNTAVFDGNAAMVELLLGAGAGGKGFDRCVPSRFGPYNIGFEACSKSYPSHYGKTERPKDKIEAYGKIAAALMEAGACGGCREKQGPACFGASGFNEDC</sequence>
<reference evidence="2" key="1">
    <citation type="submission" date="2020-12" db="EMBL/GenBank/DDBJ databases">
        <authorList>
            <person name="Iha C."/>
        </authorList>
    </citation>
    <scope>NUCLEOTIDE SEQUENCE</scope>
</reference>
<keyword evidence="3" id="KW-1185">Reference proteome</keyword>
<dbReference type="PANTHER" id="PTHR24260:SF136">
    <property type="entry name" value="GH08193P-RELATED"/>
    <property type="match status" value="1"/>
</dbReference>
<proteinExistence type="predicted"/>
<dbReference type="InterPro" id="IPR051333">
    <property type="entry name" value="CLIP_Serine_Protease"/>
</dbReference>
<dbReference type="GO" id="GO:0006508">
    <property type="term" value="P:proteolysis"/>
    <property type="evidence" value="ECO:0007669"/>
    <property type="project" value="InterPro"/>
</dbReference>
<dbReference type="GO" id="GO:0004252">
    <property type="term" value="F:serine-type endopeptidase activity"/>
    <property type="evidence" value="ECO:0007669"/>
    <property type="project" value="InterPro"/>
</dbReference>
<dbReference type="InterPro" id="IPR036770">
    <property type="entry name" value="Ankyrin_rpt-contain_sf"/>
</dbReference>
<name>A0A8S1J571_9CHLO</name>
<dbReference type="InterPro" id="IPR001254">
    <property type="entry name" value="Trypsin_dom"/>
</dbReference>
<dbReference type="EMBL" id="CAJHUC010001511">
    <property type="protein sequence ID" value="CAD7701360.1"/>
    <property type="molecule type" value="Genomic_DNA"/>
</dbReference>
<evidence type="ECO:0000313" key="2">
    <source>
        <dbReference type="EMBL" id="CAD7701360.1"/>
    </source>
</evidence>
<dbReference type="Proteomes" id="UP000708148">
    <property type="component" value="Unassembled WGS sequence"/>
</dbReference>
<dbReference type="AlphaFoldDB" id="A0A8S1J571"/>
<dbReference type="PRINTS" id="PR00722">
    <property type="entry name" value="CHYMOTRYPSIN"/>
</dbReference>
<evidence type="ECO:0000313" key="3">
    <source>
        <dbReference type="Proteomes" id="UP000708148"/>
    </source>
</evidence>
<dbReference type="SMART" id="SM00020">
    <property type="entry name" value="Tryp_SPc"/>
    <property type="match status" value="1"/>
</dbReference>
<feature type="domain" description="Peptidase S1" evidence="1">
    <location>
        <begin position="36"/>
        <end position="286"/>
    </location>
</feature>
<dbReference type="SUPFAM" id="SSF50494">
    <property type="entry name" value="Trypsin-like serine proteases"/>
    <property type="match status" value="1"/>
</dbReference>
<dbReference type="InterPro" id="IPR043504">
    <property type="entry name" value="Peptidase_S1_PA_chymotrypsin"/>
</dbReference>
<protein>
    <recommendedName>
        <fullName evidence="1">Peptidase S1 domain-containing protein</fullName>
    </recommendedName>
</protein>
<dbReference type="PROSITE" id="PS50240">
    <property type="entry name" value="TRYPSIN_DOM"/>
    <property type="match status" value="1"/>
</dbReference>
<dbReference type="PANTHER" id="PTHR24260">
    <property type="match status" value="1"/>
</dbReference>
<dbReference type="InterPro" id="IPR001314">
    <property type="entry name" value="Peptidase_S1A"/>
</dbReference>
<dbReference type="Gene3D" id="1.25.40.20">
    <property type="entry name" value="Ankyrin repeat-containing domain"/>
    <property type="match status" value="1"/>
</dbReference>
<dbReference type="Pfam" id="PF00089">
    <property type="entry name" value="Trypsin"/>
    <property type="match status" value="1"/>
</dbReference>